<keyword evidence="1" id="KW-1133">Transmembrane helix</keyword>
<keyword evidence="3" id="KW-1185">Reference proteome</keyword>
<keyword evidence="1" id="KW-0812">Transmembrane</keyword>
<proteinExistence type="predicted"/>
<dbReference type="RefSeq" id="WP_116059671.1">
    <property type="nucleotide sequence ID" value="NZ_QRDZ01000003.1"/>
</dbReference>
<dbReference type="AlphaFoldDB" id="A0A3D9KJ56"/>
<comment type="caution">
    <text evidence="2">The sequence shown here is derived from an EMBL/GenBank/DDBJ whole genome shotgun (WGS) entry which is preliminary data.</text>
</comment>
<organism evidence="2 3">
    <name type="scientific">Cohnella phaseoli</name>
    <dbReference type="NCBI Taxonomy" id="456490"/>
    <lineage>
        <taxon>Bacteria</taxon>
        <taxon>Bacillati</taxon>
        <taxon>Bacillota</taxon>
        <taxon>Bacilli</taxon>
        <taxon>Bacillales</taxon>
        <taxon>Paenibacillaceae</taxon>
        <taxon>Cohnella</taxon>
    </lineage>
</organism>
<gene>
    <name evidence="2" type="ORF">DFP98_103416</name>
</gene>
<evidence type="ECO:0000313" key="2">
    <source>
        <dbReference type="EMBL" id="RED86561.1"/>
    </source>
</evidence>
<dbReference type="EMBL" id="QRDZ01000003">
    <property type="protein sequence ID" value="RED86561.1"/>
    <property type="molecule type" value="Genomic_DNA"/>
</dbReference>
<protein>
    <submittedName>
        <fullName evidence="2">Uncharacterized protein</fullName>
    </submittedName>
</protein>
<feature type="transmembrane region" description="Helical" evidence="1">
    <location>
        <begin position="6"/>
        <end position="23"/>
    </location>
</feature>
<evidence type="ECO:0000313" key="3">
    <source>
        <dbReference type="Proteomes" id="UP000256977"/>
    </source>
</evidence>
<name>A0A3D9KJ56_9BACL</name>
<evidence type="ECO:0000256" key="1">
    <source>
        <dbReference type="SAM" id="Phobius"/>
    </source>
</evidence>
<dbReference type="Proteomes" id="UP000256977">
    <property type="component" value="Unassembled WGS sequence"/>
</dbReference>
<sequence>MAWLMAIVIIVMAAGLVATLIIGQSKSNKEADPRYSQNTGKKWLRLGGIYVVGMIIVAAIVIALNN</sequence>
<feature type="transmembrane region" description="Helical" evidence="1">
    <location>
        <begin position="43"/>
        <end position="64"/>
    </location>
</feature>
<accession>A0A3D9KJ56</accession>
<reference evidence="2 3" key="1">
    <citation type="submission" date="2018-07" db="EMBL/GenBank/DDBJ databases">
        <title>Genomic Encyclopedia of Type Strains, Phase III (KMG-III): the genomes of soil and plant-associated and newly described type strains.</title>
        <authorList>
            <person name="Whitman W."/>
        </authorList>
    </citation>
    <scope>NUCLEOTIDE SEQUENCE [LARGE SCALE GENOMIC DNA]</scope>
    <source>
        <strain evidence="2 3">CECT 7287</strain>
    </source>
</reference>
<dbReference type="OrthoDB" id="2665332at2"/>
<keyword evidence="1" id="KW-0472">Membrane</keyword>